<reference evidence="1 2" key="1">
    <citation type="submission" date="2015-11" db="EMBL/GenBank/DDBJ databases">
        <title>A Two-component Flavoprotein Monooxygenase System MeaXY Responsible for para-Hydroxylation of 2-Methyl-6-ethylaniline and 2,6-Diethylaniline in Sphingobium baderi DE-13.</title>
        <authorList>
            <person name="Cheng M."/>
            <person name="Meng Q."/>
            <person name="Yang Y."/>
            <person name="Chu C."/>
            <person name="Yan X."/>
            <person name="He J."/>
            <person name="Li S."/>
        </authorList>
    </citation>
    <scope>NUCLEOTIDE SEQUENCE [LARGE SCALE GENOMIC DNA]</scope>
    <source>
        <strain evidence="1 2">DE-13</strain>
    </source>
</reference>
<evidence type="ECO:0000313" key="1">
    <source>
        <dbReference type="EMBL" id="ALR19282.1"/>
    </source>
</evidence>
<protein>
    <submittedName>
        <fullName evidence="1">Uncharacterized protein</fullName>
    </submittedName>
</protein>
<dbReference type="Proteomes" id="UP000056968">
    <property type="component" value="Chromosome"/>
</dbReference>
<proteinExistence type="predicted"/>
<dbReference type="AlphaFoldDB" id="A0A0S3EV68"/>
<dbReference type="KEGG" id="sbd:ATN00_02155"/>
<dbReference type="EMBL" id="CP013264">
    <property type="protein sequence ID" value="ALR19282.1"/>
    <property type="molecule type" value="Genomic_DNA"/>
</dbReference>
<keyword evidence="2" id="KW-1185">Reference proteome</keyword>
<sequence length="79" mass="8981">MGGPTQAAPPRFSGGIALQHNSSNFPPVRTFGFGVEEPQIQAQPCLIIRCELICRRSEISDRRFDFDHFWHSDIGHRPF</sequence>
<name>A0A0S3EV68_9SPHN</name>
<gene>
    <name evidence="1" type="ORF">ATN00_02155</name>
</gene>
<accession>A0A0S3EV68</accession>
<organism evidence="1 2">
    <name type="scientific">Sphingobium baderi</name>
    <dbReference type="NCBI Taxonomy" id="1332080"/>
    <lineage>
        <taxon>Bacteria</taxon>
        <taxon>Pseudomonadati</taxon>
        <taxon>Pseudomonadota</taxon>
        <taxon>Alphaproteobacteria</taxon>
        <taxon>Sphingomonadales</taxon>
        <taxon>Sphingomonadaceae</taxon>
        <taxon>Sphingobium</taxon>
    </lineage>
</organism>
<evidence type="ECO:0000313" key="2">
    <source>
        <dbReference type="Proteomes" id="UP000056968"/>
    </source>
</evidence>